<dbReference type="Proteomes" id="UP001176468">
    <property type="component" value="Unassembled WGS sequence"/>
</dbReference>
<organism evidence="2 3">
    <name type="scientific">Sphingomonas immobilis</name>
    <dbReference type="NCBI Taxonomy" id="3063997"/>
    <lineage>
        <taxon>Bacteria</taxon>
        <taxon>Pseudomonadati</taxon>
        <taxon>Pseudomonadota</taxon>
        <taxon>Alphaproteobacteria</taxon>
        <taxon>Sphingomonadales</taxon>
        <taxon>Sphingomonadaceae</taxon>
        <taxon>Sphingomonas</taxon>
    </lineage>
</organism>
<keyword evidence="1" id="KW-1133">Transmembrane helix</keyword>
<feature type="transmembrane region" description="Helical" evidence="1">
    <location>
        <begin position="12"/>
        <end position="38"/>
    </location>
</feature>
<dbReference type="RefSeq" id="WP_304563066.1">
    <property type="nucleotide sequence ID" value="NZ_JAUQSZ010000018.1"/>
</dbReference>
<dbReference type="EMBL" id="JAUQSZ010000018">
    <property type="protein sequence ID" value="MDO7844671.1"/>
    <property type="molecule type" value="Genomic_DNA"/>
</dbReference>
<evidence type="ECO:0000313" key="3">
    <source>
        <dbReference type="Proteomes" id="UP001176468"/>
    </source>
</evidence>
<evidence type="ECO:0000313" key="2">
    <source>
        <dbReference type="EMBL" id="MDO7844671.1"/>
    </source>
</evidence>
<comment type="caution">
    <text evidence="2">The sequence shown here is derived from an EMBL/GenBank/DDBJ whole genome shotgun (WGS) entry which is preliminary data.</text>
</comment>
<sequence>MSDRNDTRATQRYFLIVLARIAAVAGAILGVVLIARAATLAPKILGIAIVLSALYMMAVVPAALAHRWRTPPEQ</sequence>
<keyword evidence="1" id="KW-0472">Membrane</keyword>
<reference evidence="2" key="1">
    <citation type="submission" date="2023-07" db="EMBL/GenBank/DDBJ databases">
        <authorList>
            <person name="Kim M.K."/>
        </authorList>
    </citation>
    <scope>NUCLEOTIDE SEQUENCE</scope>
    <source>
        <strain evidence="2">CA1-15</strain>
    </source>
</reference>
<accession>A0ABT9A6S0</accession>
<keyword evidence="1" id="KW-0812">Transmembrane</keyword>
<name>A0ABT9A6S0_9SPHN</name>
<evidence type="ECO:0000256" key="1">
    <source>
        <dbReference type="SAM" id="Phobius"/>
    </source>
</evidence>
<gene>
    <name evidence="2" type="ORF">Q5H94_20230</name>
</gene>
<feature type="transmembrane region" description="Helical" evidence="1">
    <location>
        <begin position="44"/>
        <end position="65"/>
    </location>
</feature>
<protein>
    <submittedName>
        <fullName evidence="2">Uncharacterized protein</fullName>
    </submittedName>
</protein>
<proteinExistence type="predicted"/>
<keyword evidence="3" id="KW-1185">Reference proteome</keyword>